<feature type="compositionally biased region" description="Low complexity" evidence="2">
    <location>
        <begin position="1"/>
        <end position="15"/>
    </location>
</feature>
<feature type="compositionally biased region" description="Low complexity" evidence="2">
    <location>
        <begin position="531"/>
        <end position="541"/>
    </location>
</feature>
<feature type="region of interest" description="Disordered" evidence="2">
    <location>
        <begin position="1197"/>
        <end position="1224"/>
    </location>
</feature>
<feature type="compositionally biased region" description="Low complexity" evidence="2">
    <location>
        <begin position="405"/>
        <end position="422"/>
    </location>
</feature>
<evidence type="ECO:0000313" key="3">
    <source>
        <dbReference type="EMBL" id="KAI9633734.1"/>
    </source>
</evidence>
<feature type="compositionally biased region" description="Basic and acidic residues" evidence="2">
    <location>
        <begin position="1014"/>
        <end position="1030"/>
    </location>
</feature>
<feature type="compositionally biased region" description="Low complexity" evidence="2">
    <location>
        <begin position="140"/>
        <end position="155"/>
    </location>
</feature>
<evidence type="ECO:0000256" key="2">
    <source>
        <dbReference type="SAM" id="MobiDB-lite"/>
    </source>
</evidence>
<feature type="compositionally biased region" description="Acidic residues" evidence="2">
    <location>
        <begin position="34"/>
        <end position="45"/>
    </location>
</feature>
<evidence type="ECO:0000256" key="1">
    <source>
        <dbReference type="ARBA" id="ARBA00022581"/>
    </source>
</evidence>
<feature type="compositionally biased region" description="Basic residues" evidence="2">
    <location>
        <begin position="1152"/>
        <end position="1162"/>
    </location>
</feature>
<feature type="compositionally biased region" description="Polar residues" evidence="2">
    <location>
        <begin position="1000"/>
        <end position="1010"/>
    </location>
</feature>
<feature type="compositionally biased region" description="Polar residues" evidence="2">
    <location>
        <begin position="627"/>
        <end position="638"/>
    </location>
</feature>
<dbReference type="Proteomes" id="UP001164286">
    <property type="component" value="Unassembled WGS sequence"/>
</dbReference>
<feature type="region of interest" description="Disordered" evidence="2">
    <location>
        <begin position="25"/>
        <end position="45"/>
    </location>
</feature>
<feature type="compositionally biased region" description="Basic and acidic residues" evidence="2">
    <location>
        <begin position="1138"/>
        <end position="1151"/>
    </location>
</feature>
<feature type="compositionally biased region" description="Pro residues" evidence="2">
    <location>
        <begin position="1070"/>
        <end position="1079"/>
    </location>
</feature>
<name>A0AA38LTV3_9TREE</name>
<protein>
    <submittedName>
        <fullName evidence="3">Uncharacterized protein</fullName>
    </submittedName>
</protein>
<sequence>MSSQAISPIPQSSPSKVRFTLPIASSSTSFHTDADDDYDYSDSDSDDRVFFGSPKHGEEELVARLSRAVPATPRSRLKKRDSREFLRRQTILVTPPRRMMHSEAEAEAAEVDDPAEDGEQAGKGKIWPGGFHERRETGGSSDIDSSPSSSRSSSPTPAVYFETPGHKAEEDHCDLTLDFSRFRVSESPLLNTRSPVRPTPIRRPSLLSGPSAQAEDTKSDAESSASEGEEEDWSEDEGDDDSDKENAPAPMDGAAVSEEEEVVEYPLFEGPLTGGRAVAMDSEEEDDLRELDMGGLRLGDFADPELDMGDLLGTAYNSDFGFSSREPSEDGFGSEGGSASADISIHEDADAETIKLVADLAVLCEHSSEAVILVAAVSDEVDIPSAVTDSPPSDKTIHSPPTHVAALDTPPSPSPSSASLDSPLPIARGGIVVIPAYHSPIRAESASPFRSFPSPRSMETSTPPTLAMETTGPSRLLASTMQFSPPFSSSTLPDTSMTPTARPYNPFDPLQHQAKQALKSSSLAGSTGTGPPSLALPSPLPLPVVASTRELPEEEAAKRSEAIKKNLASVFAGKSLGLGAPQRSVSSSSSQGSSASASSSMGMGRPPSRTGGAFLGSEAAKGKNKVTFASTSASTGQAGRSEMDGKRKRPMPTSSLTMAKPGAPTAASAPLSFAAMRPVSASIGAPKRPPTAAAPPARPALAPRALPSTQITAPTRSVPKGAIARPPPPAMAAQPARAGPRRSLLVNMPIYTSTLPSPPSPDSASGSAPSYPSHPNPLKRPLPFSSHPIAASRSAISTGPGATRPTLGLPSRVVGDQVFTLSSSRMASLRETSPTAPEATECGVGSSFGPAPAFLVGTTGGGGARFRSPERMTGRLLVGGGAVRGTPMSVRTSKFGTPSRMKLGTPSRPHLGTPSRPFRKGNGPTIHVYSTRPAGSAPAPAPKDVGGVSASPTAGPPSTNTRYSESSTSGLNGVGSSSLGHRGSSEDHEDVSFLLPNMGAGSSDTASSPIKTPADAKVKCSGTDHVEIAHDSPAAHTRAHGRDVHPSKLASSPPPIPFPSKARPKRTIKPPAPPRPLTKPTPATTLSIAPNLSEKELKAKTLLNTAKNEKYACAIDKQVVRIGTARPPSPTSTIPTTEQREEEAKKRDREMRAKRRKGQGKGKGKEGEEEDEEEEEIEEVMPLIKRLEGVEVDWKGDEEGWDLDEGEQRPAKKARVGSLGKEREGKGVKWDKGLVVIRDYGLPYPERKKGDAKGPRSVLKVGKQVELDAHGNVLASRPKETIKPHKVFVSIRVFEGEEPNLPISQATRAKKKGSA</sequence>
<dbReference type="GeneID" id="77729283"/>
<feature type="compositionally biased region" description="Acidic residues" evidence="2">
    <location>
        <begin position="227"/>
        <end position="243"/>
    </location>
</feature>
<feature type="compositionally biased region" description="Polar residues" evidence="2">
    <location>
        <begin position="950"/>
        <end position="965"/>
    </location>
</feature>
<feature type="region of interest" description="Disordered" evidence="2">
    <location>
        <begin position="184"/>
        <end position="288"/>
    </location>
</feature>
<comment type="caution">
    <text evidence="3">The sequence shown here is derived from an EMBL/GenBank/DDBJ whole genome shotgun (WGS) entry which is preliminary data.</text>
</comment>
<feature type="region of interest" description="Disordered" evidence="2">
    <location>
        <begin position="445"/>
        <end position="541"/>
    </location>
</feature>
<feature type="compositionally biased region" description="Low complexity" evidence="2">
    <location>
        <begin position="966"/>
        <end position="980"/>
    </location>
</feature>
<accession>A0AA38LTV3</accession>
<feature type="compositionally biased region" description="Acidic residues" evidence="2">
    <location>
        <begin position="105"/>
        <end position="119"/>
    </location>
</feature>
<dbReference type="RefSeq" id="XP_052943511.1">
    <property type="nucleotide sequence ID" value="XM_053090078.1"/>
</dbReference>
<feature type="region of interest" description="Disordered" evidence="2">
    <location>
        <begin position="1"/>
        <end position="20"/>
    </location>
</feature>
<feature type="compositionally biased region" description="Low complexity" evidence="2">
    <location>
        <begin position="580"/>
        <end position="609"/>
    </location>
</feature>
<feature type="compositionally biased region" description="Low complexity" evidence="2">
    <location>
        <begin position="762"/>
        <end position="771"/>
    </location>
</feature>
<feature type="region of interest" description="Disordered" evidence="2">
    <location>
        <begin position="751"/>
        <end position="786"/>
    </location>
</feature>
<feature type="compositionally biased region" description="Pro residues" evidence="2">
    <location>
        <begin position="687"/>
        <end position="698"/>
    </location>
</feature>
<reference evidence="3" key="1">
    <citation type="journal article" date="2022" name="G3 (Bethesda)">
        <title>High quality genome of the basidiomycete yeast Dioszegia hungarica PDD-24b-2 isolated from cloud water.</title>
        <authorList>
            <person name="Jarrige D."/>
            <person name="Haridas S."/>
            <person name="Bleykasten-Grosshans C."/>
            <person name="Joly M."/>
            <person name="Nadalig T."/>
            <person name="Sancelme M."/>
            <person name="Vuilleumier S."/>
            <person name="Grigoriev I.V."/>
            <person name="Amato P."/>
            <person name="Bringel F."/>
        </authorList>
    </citation>
    <scope>NUCLEOTIDE SEQUENCE</scope>
    <source>
        <strain evidence="3">PDD-24b-2</strain>
    </source>
</reference>
<proteinExistence type="predicted"/>
<feature type="region of interest" description="Disordered" evidence="2">
    <location>
        <begin position="578"/>
        <end position="664"/>
    </location>
</feature>
<feature type="region of interest" description="Disordered" evidence="2">
    <location>
        <begin position="712"/>
        <end position="738"/>
    </location>
</feature>
<feature type="region of interest" description="Disordered" evidence="2">
    <location>
        <begin position="66"/>
        <end position="169"/>
    </location>
</feature>
<gene>
    <name evidence="3" type="ORF">MKK02DRAFT_38391</name>
</gene>
<feature type="compositionally biased region" description="Acidic residues" evidence="2">
    <location>
        <begin position="1167"/>
        <end position="1179"/>
    </location>
</feature>
<evidence type="ECO:0000313" key="4">
    <source>
        <dbReference type="Proteomes" id="UP001164286"/>
    </source>
</evidence>
<feature type="region of interest" description="Disordered" evidence="2">
    <location>
        <begin position="879"/>
        <end position="1095"/>
    </location>
</feature>
<keyword evidence="1" id="KW-0945">Host-virus interaction</keyword>
<feature type="compositionally biased region" description="Low complexity" evidence="2">
    <location>
        <begin position="447"/>
        <end position="457"/>
    </location>
</feature>
<feature type="region of interest" description="Disordered" evidence="2">
    <location>
        <begin position="321"/>
        <end position="340"/>
    </location>
</feature>
<feature type="compositionally biased region" description="Polar residues" evidence="2">
    <location>
        <begin position="518"/>
        <end position="530"/>
    </location>
</feature>
<feature type="region of interest" description="Disordered" evidence="2">
    <location>
        <begin position="1122"/>
        <end position="1179"/>
    </location>
</feature>
<feature type="region of interest" description="Disordered" evidence="2">
    <location>
        <begin position="682"/>
        <end position="701"/>
    </location>
</feature>
<dbReference type="EMBL" id="JAKWFO010000008">
    <property type="protein sequence ID" value="KAI9633734.1"/>
    <property type="molecule type" value="Genomic_DNA"/>
</dbReference>
<organism evidence="3 4">
    <name type="scientific">Dioszegia hungarica</name>
    <dbReference type="NCBI Taxonomy" id="4972"/>
    <lineage>
        <taxon>Eukaryota</taxon>
        <taxon>Fungi</taxon>
        <taxon>Dikarya</taxon>
        <taxon>Basidiomycota</taxon>
        <taxon>Agaricomycotina</taxon>
        <taxon>Tremellomycetes</taxon>
        <taxon>Tremellales</taxon>
        <taxon>Bulleribasidiaceae</taxon>
        <taxon>Dioszegia</taxon>
    </lineage>
</organism>
<keyword evidence="4" id="KW-1185">Reference proteome</keyword>
<dbReference type="PANTHER" id="PTHR13037:SF24">
    <property type="entry name" value="POLYCOMB PROTEIN PCL-RELATED"/>
    <property type="match status" value="1"/>
</dbReference>
<feature type="region of interest" description="Disordered" evidence="2">
    <location>
        <begin position="384"/>
        <end position="422"/>
    </location>
</feature>
<dbReference type="PANTHER" id="PTHR13037">
    <property type="entry name" value="FORMIN"/>
    <property type="match status" value="1"/>
</dbReference>
<feature type="compositionally biased region" description="Polar residues" evidence="2">
    <location>
        <begin position="471"/>
        <end position="499"/>
    </location>
</feature>